<dbReference type="Proteomes" id="UP001632037">
    <property type="component" value="Unassembled WGS sequence"/>
</dbReference>
<reference evidence="1 2" key="1">
    <citation type="submission" date="2024-09" db="EMBL/GenBank/DDBJ databases">
        <title>Genome sequencing and assembly of Phytophthora oleae, isolate VK10A, causative agent of rot of olive drupes.</title>
        <authorList>
            <person name="Conti Taguali S."/>
            <person name="Riolo M."/>
            <person name="La Spada F."/>
            <person name="Cacciola S.O."/>
            <person name="Dionisio G."/>
        </authorList>
    </citation>
    <scope>NUCLEOTIDE SEQUENCE [LARGE SCALE GENOMIC DNA]</scope>
    <source>
        <strain evidence="1 2">VK10A</strain>
    </source>
</reference>
<comment type="caution">
    <text evidence="1">The sequence shown here is derived from an EMBL/GenBank/DDBJ whole genome shotgun (WGS) entry which is preliminary data.</text>
</comment>
<accession>A0ABD3F0J9</accession>
<evidence type="ECO:0000313" key="1">
    <source>
        <dbReference type="EMBL" id="KAL3659615.1"/>
    </source>
</evidence>
<organism evidence="1 2">
    <name type="scientific">Phytophthora oleae</name>
    <dbReference type="NCBI Taxonomy" id="2107226"/>
    <lineage>
        <taxon>Eukaryota</taxon>
        <taxon>Sar</taxon>
        <taxon>Stramenopiles</taxon>
        <taxon>Oomycota</taxon>
        <taxon>Peronosporomycetes</taxon>
        <taxon>Peronosporales</taxon>
        <taxon>Peronosporaceae</taxon>
        <taxon>Phytophthora</taxon>
    </lineage>
</organism>
<sequence length="526" mass="60112">MARNRAILNAKLEETWGFMVPWCRALRHKLEYIPVQQLHHRRYPQVLVPLRGVIEEVFNFYDGSDTFQLVHEGLTLLAAVAHVDYKAWRYLLEKHCAVPLGQEGDELYEDEIPVHFLLILDRNAARRGWNKPITSFSPEEARTIEEDYATRPYTEDILEFFRQDSHSGAYAEILVRISALLQDNTRSVIQIPVQVLFSEGFADIRALKEIVKAETLLEEEKQRRRGLLARTESLRCSFVFEPTLVDWTRRAIDPDLCETLGAIVQGNVFLSLLDLLAYIDGLGDEEFGHLMRLLLNSDWHSSFCSPYRFGTVKLSCLEWLPNRGPEMVLSALATTRATCSLEFTLIPVDDECEVTGMWWKWIAYAFFSKWARAGSAVENLKLTWINKMLPSDMELFAAVVVAKNPEEVLFESPPGVVEAREATLQSGSLIHWQISTQGEAPPRTLTFEEPVPCVWTFSDDGESDWLNAVVPGYGRCLVQRRDLVFDSSTSVDKTGKGFDRWTSPLRSAIIPNAWGCRVSFQSYHRL</sequence>
<gene>
    <name evidence="1" type="ORF">V7S43_015291</name>
</gene>
<keyword evidence="2" id="KW-1185">Reference proteome</keyword>
<dbReference type="EMBL" id="JBIMZQ010000045">
    <property type="protein sequence ID" value="KAL3659615.1"/>
    <property type="molecule type" value="Genomic_DNA"/>
</dbReference>
<dbReference type="AlphaFoldDB" id="A0ABD3F0J9"/>
<protein>
    <submittedName>
        <fullName evidence="1">Uncharacterized protein</fullName>
    </submittedName>
</protein>
<evidence type="ECO:0000313" key="2">
    <source>
        <dbReference type="Proteomes" id="UP001632037"/>
    </source>
</evidence>
<proteinExistence type="predicted"/>
<name>A0ABD3F0J9_9STRA</name>